<dbReference type="PANTHER" id="PTHR42756">
    <property type="entry name" value="TRANSCRIPTIONAL REGULATOR, MARR"/>
    <property type="match status" value="1"/>
</dbReference>
<sequence>MDKIDQILAQWQRERPDIDVTPMGVIGRSLRIANYFSREMEKTFTEYGLNAAGFDLLATLRRSGPPYRLLPGDLMETMMITSGTMTNRIDRLVQSGLVERQQNPEDGRSVFIALTKATLNKSSQSINPQG</sequence>
<dbReference type="Gene3D" id="1.10.10.10">
    <property type="entry name" value="Winged helix-like DNA-binding domain superfamily/Winged helix DNA-binding domain"/>
    <property type="match status" value="1"/>
</dbReference>
<keyword evidence="3" id="KW-0804">Transcription</keyword>
<evidence type="ECO:0000256" key="1">
    <source>
        <dbReference type="ARBA" id="ARBA00023015"/>
    </source>
</evidence>
<dbReference type="InterPro" id="IPR000835">
    <property type="entry name" value="HTH_MarR-typ"/>
</dbReference>
<evidence type="ECO:0000256" key="2">
    <source>
        <dbReference type="ARBA" id="ARBA00023125"/>
    </source>
</evidence>
<dbReference type="AlphaFoldDB" id="A0A1D8IPU4"/>
<dbReference type="InterPro" id="IPR036388">
    <property type="entry name" value="WH-like_DNA-bd_sf"/>
</dbReference>
<dbReference type="KEGG" id="aprs:BI364_10995"/>
<dbReference type="PROSITE" id="PS50995">
    <property type="entry name" value="HTH_MARR_2"/>
    <property type="match status" value="1"/>
</dbReference>
<evidence type="ECO:0000259" key="4">
    <source>
        <dbReference type="PROSITE" id="PS50995"/>
    </source>
</evidence>
<keyword evidence="2" id="KW-0238">DNA-binding</keyword>
<protein>
    <submittedName>
        <fullName evidence="5">Transcriptional regulator</fullName>
    </submittedName>
</protein>
<dbReference type="SMART" id="SM00347">
    <property type="entry name" value="HTH_MARR"/>
    <property type="match status" value="1"/>
</dbReference>
<dbReference type="GO" id="GO:0003677">
    <property type="term" value="F:DNA binding"/>
    <property type="evidence" value="ECO:0007669"/>
    <property type="project" value="UniProtKB-KW"/>
</dbReference>
<reference evidence="6" key="1">
    <citation type="submission" date="2016-09" db="EMBL/GenBank/DDBJ databases">
        <title>Acidihalobacter prosperus F5.</title>
        <authorList>
            <person name="Khaleque H.N."/>
            <person name="Ramsay J.P."/>
            <person name="Kaksonen A.H."/>
            <person name="Boxall N.J."/>
            <person name="Watkin E.L.J."/>
        </authorList>
    </citation>
    <scope>NUCLEOTIDE SEQUENCE [LARGE SCALE GENOMIC DNA]</scope>
    <source>
        <strain evidence="6">F5</strain>
    </source>
</reference>
<proteinExistence type="predicted"/>
<dbReference type="SUPFAM" id="SSF46785">
    <property type="entry name" value="Winged helix' DNA-binding domain"/>
    <property type="match status" value="1"/>
</dbReference>
<dbReference type="Pfam" id="PF01047">
    <property type="entry name" value="MarR"/>
    <property type="match status" value="1"/>
</dbReference>
<keyword evidence="6" id="KW-1185">Reference proteome</keyword>
<dbReference type="PANTHER" id="PTHR42756:SF1">
    <property type="entry name" value="TRANSCRIPTIONAL REPRESSOR OF EMRAB OPERON"/>
    <property type="match status" value="1"/>
</dbReference>
<gene>
    <name evidence="5" type="ORF">BI364_10995</name>
</gene>
<organism evidence="5 6">
    <name type="scientific">Acidihalobacter yilgarnensis</name>
    <dbReference type="NCBI Taxonomy" id="2819280"/>
    <lineage>
        <taxon>Bacteria</taxon>
        <taxon>Pseudomonadati</taxon>
        <taxon>Pseudomonadota</taxon>
        <taxon>Gammaproteobacteria</taxon>
        <taxon>Chromatiales</taxon>
        <taxon>Ectothiorhodospiraceae</taxon>
        <taxon>Acidihalobacter</taxon>
    </lineage>
</organism>
<dbReference type="RefSeq" id="WP_070078775.1">
    <property type="nucleotide sequence ID" value="NZ_CP017415.1"/>
</dbReference>
<dbReference type="Proteomes" id="UP000095401">
    <property type="component" value="Chromosome"/>
</dbReference>
<keyword evidence="1" id="KW-0805">Transcription regulation</keyword>
<feature type="domain" description="HTH marR-type" evidence="4">
    <location>
        <begin position="1"/>
        <end position="130"/>
    </location>
</feature>
<evidence type="ECO:0000313" key="6">
    <source>
        <dbReference type="Proteomes" id="UP000095401"/>
    </source>
</evidence>
<evidence type="ECO:0000256" key="3">
    <source>
        <dbReference type="ARBA" id="ARBA00023163"/>
    </source>
</evidence>
<accession>A0A1D8IPU4</accession>
<dbReference type="EMBL" id="CP017415">
    <property type="protein sequence ID" value="AOU98414.1"/>
    <property type="molecule type" value="Genomic_DNA"/>
</dbReference>
<dbReference type="InterPro" id="IPR036390">
    <property type="entry name" value="WH_DNA-bd_sf"/>
</dbReference>
<name>A0A1D8IPU4_9GAMM</name>
<evidence type="ECO:0000313" key="5">
    <source>
        <dbReference type="EMBL" id="AOU98414.1"/>
    </source>
</evidence>
<dbReference type="GO" id="GO:0003700">
    <property type="term" value="F:DNA-binding transcription factor activity"/>
    <property type="evidence" value="ECO:0007669"/>
    <property type="project" value="InterPro"/>
</dbReference>